<protein>
    <submittedName>
        <fullName evidence="2">Uncharacterized protein</fullName>
    </submittedName>
</protein>
<reference evidence="2" key="1">
    <citation type="journal article" date="2020" name="Stud. Mycol.">
        <title>101 Dothideomycetes genomes: a test case for predicting lifestyles and emergence of pathogens.</title>
        <authorList>
            <person name="Haridas S."/>
            <person name="Albert R."/>
            <person name="Binder M."/>
            <person name="Bloem J."/>
            <person name="Labutti K."/>
            <person name="Salamov A."/>
            <person name="Andreopoulos B."/>
            <person name="Baker S."/>
            <person name="Barry K."/>
            <person name="Bills G."/>
            <person name="Bluhm B."/>
            <person name="Cannon C."/>
            <person name="Castanera R."/>
            <person name="Culley D."/>
            <person name="Daum C."/>
            <person name="Ezra D."/>
            <person name="Gonzalez J."/>
            <person name="Henrissat B."/>
            <person name="Kuo A."/>
            <person name="Liang C."/>
            <person name="Lipzen A."/>
            <person name="Lutzoni F."/>
            <person name="Magnuson J."/>
            <person name="Mondo S."/>
            <person name="Nolan M."/>
            <person name="Ohm R."/>
            <person name="Pangilinan J."/>
            <person name="Park H.-J."/>
            <person name="Ramirez L."/>
            <person name="Alfaro M."/>
            <person name="Sun H."/>
            <person name="Tritt A."/>
            <person name="Yoshinaga Y."/>
            <person name="Zwiers L.-H."/>
            <person name="Turgeon B."/>
            <person name="Goodwin S."/>
            <person name="Spatafora J."/>
            <person name="Crous P."/>
            <person name="Grigoriev I."/>
        </authorList>
    </citation>
    <scope>NUCLEOTIDE SEQUENCE</scope>
    <source>
        <strain evidence="2">CBS 122681</strain>
    </source>
</reference>
<evidence type="ECO:0000313" key="3">
    <source>
        <dbReference type="Proteomes" id="UP000799324"/>
    </source>
</evidence>
<dbReference type="OrthoDB" id="5130013at2759"/>
<feature type="region of interest" description="Disordered" evidence="1">
    <location>
        <begin position="21"/>
        <end position="43"/>
    </location>
</feature>
<dbReference type="AlphaFoldDB" id="A0A6A6SZQ8"/>
<sequence length="143" mass="16408">MTYFVAVREKAIILRTTSRDFEEEHRTDEEEEEEMDLNTRPPKDGLAQSISRLVKILIAQLEPLPVTPTILWPLFVLADASPVNEVHRRFVLGHLNGMLDGRNLHRVRLTRRLVEHKFRNCDSGKAVEVEVIGGLRGKRISMA</sequence>
<accession>A0A6A6SZQ8</accession>
<evidence type="ECO:0000256" key="1">
    <source>
        <dbReference type="SAM" id="MobiDB-lite"/>
    </source>
</evidence>
<proteinExistence type="predicted"/>
<organism evidence="2 3">
    <name type="scientific">Lophiostoma macrostomum CBS 122681</name>
    <dbReference type="NCBI Taxonomy" id="1314788"/>
    <lineage>
        <taxon>Eukaryota</taxon>
        <taxon>Fungi</taxon>
        <taxon>Dikarya</taxon>
        <taxon>Ascomycota</taxon>
        <taxon>Pezizomycotina</taxon>
        <taxon>Dothideomycetes</taxon>
        <taxon>Pleosporomycetidae</taxon>
        <taxon>Pleosporales</taxon>
        <taxon>Lophiostomataceae</taxon>
        <taxon>Lophiostoma</taxon>
    </lineage>
</organism>
<name>A0A6A6SZQ8_9PLEO</name>
<dbReference type="EMBL" id="MU004385">
    <property type="protein sequence ID" value="KAF2653205.1"/>
    <property type="molecule type" value="Genomic_DNA"/>
</dbReference>
<dbReference type="Proteomes" id="UP000799324">
    <property type="component" value="Unassembled WGS sequence"/>
</dbReference>
<keyword evidence="3" id="KW-1185">Reference proteome</keyword>
<evidence type="ECO:0000313" key="2">
    <source>
        <dbReference type="EMBL" id="KAF2653205.1"/>
    </source>
</evidence>
<gene>
    <name evidence="2" type="ORF">K491DRAFT_718245</name>
</gene>